<proteinExistence type="predicted"/>
<dbReference type="RefSeq" id="WP_306726875.1">
    <property type="nucleotide sequence ID" value="NZ_JAVDDT010000001.1"/>
</dbReference>
<organism evidence="1 2">
    <name type="scientific">Natronospira bacteriovora</name>
    <dbReference type="NCBI Taxonomy" id="3069753"/>
    <lineage>
        <taxon>Bacteria</taxon>
        <taxon>Pseudomonadati</taxon>
        <taxon>Pseudomonadota</taxon>
        <taxon>Gammaproteobacteria</taxon>
        <taxon>Natronospirales</taxon>
        <taxon>Natronospiraceae</taxon>
        <taxon>Natronospira</taxon>
    </lineage>
</organism>
<keyword evidence="2" id="KW-1185">Reference proteome</keyword>
<protein>
    <recommendedName>
        <fullName evidence="3">HNH endonuclease</fullName>
    </recommendedName>
</protein>
<comment type="caution">
    <text evidence="1">The sequence shown here is derived from an EMBL/GenBank/DDBJ whole genome shotgun (WGS) entry which is preliminary data.</text>
</comment>
<evidence type="ECO:0000313" key="1">
    <source>
        <dbReference type="EMBL" id="MDQ2068384.1"/>
    </source>
</evidence>
<evidence type="ECO:0000313" key="2">
    <source>
        <dbReference type="Proteomes" id="UP001239019"/>
    </source>
</evidence>
<name>A0ABU0W339_9GAMM</name>
<accession>A0ABU0W339</accession>
<dbReference type="EMBL" id="JAVDDT010000001">
    <property type="protein sequence ID" value="MDQ2068384.1"/>
    <property type="molecule type" value="Genomic_DNA"/>
</dbReference>
<dbReference type="Proteomes" id="UP001239019">
    <property type="component" value="Unassembled WGS sequence"/>
</dbReference>
<reference evidence="1 2" key="1">
    <citation type="submission" date="2023-08" db="EMBL/GenBank/DDBJ databases">
        <title>Whole-genome sequencing of halo(alkali)philic microorganisms from hypersaline lakes.</title>
        <authorList>
            <person name="Sorokin D.Y."/>
            <person name="Abbas B."/>
            <person name="Merkel A.Y."/>
        </authorList>
    </citation>
    <scope>NUCLEOTIDE SEQUENCE [LARGE SCALE GENOMIC DNA]</scope>
    <source>
        <strain evidence="1 2">AB-CW4</strain>
    </source>
</reference>
<sequence>MTKIAFQSAADRHSSENLEKTLLNPVMLSELSSIRGTGIAEELATIYPGDMARVGGVKLGKDGEQKAEWEKLQRGDVVLFMKDDMVFLSGIVTYLVKNPDLARELWGEDERGQTPECIYFVDEVKDQFIPRESVNRLCGLEEGYEWPGFEVHLEEKAAPVVFGYQLESAVYFPIVSEDEYKEVVKEIDRTMPLDTEGRVRLRKEDGFLRDQLFRGKVIEECAICGHKYPTQFLIAAHIKDRWHCTTEDRLDYENIAMPLCKLGCEELYRRNYVTVIDERVAITKARVDSNDLKSILVKLQGRVCPWFKGSRKYFDWHTRLGKYF</sequence>
<gene>
    <name evidence="1" type="ORF">RBH19_00670</name>
</gene>
<evidence type="ECO:0008006" key="3">
    <source>
        <dbReference type="Google" id="ProtNLM"/>
    </source>
</evidence>